<keyword evidence="4" id="KW-1185">Reference proteome</keyword>
<name>A0A8S1PW25_PARPR</name>
<reference evidence="3" key="1">
    <citation type="submission" date="2021-01" db="EMBL/GenBank/DDBJ databases">
        <authorList>
            <consortium name="Genoscope - CEA"/>
            <person name="William W."/>
        </authorList>
    </citation>
    <scope>NUCLEOTIDE SEQUENCE</scope>
</reference>
<dbReference type="AlphaFoldDB" id="A0A8S1PW25"/>
<gene>
    <name evidence="3" type="ORF">PPRIM_AZ9-3.1.T1330085</name>
</gene>
<feature type="domain" description="Insertion element IS150 protein InsJ-like helix-turn-helix" evidence="2">
    <location>
        <begin position="22"/>
        <end position="72"/>
    </location>
</feature>
<evidence type="ECO:0000313" key="3">
    <source>
        <dbReference type="EMBL" id="CAD8107272.1"/>
    </source>
</evidence>
<dbReference type="InterPro" id="IPR055247">
    <property type="entry name" value="InsJ-like_HTH"/>
</dbReference>
<sequence length="207" mass="24109">MESLNDGSQARKKYAVITPAVRMAFIKRVQSKQSTIKQAAQEFGIKFSTSKAILQTYRREGRVGKKKTRQRRSISKLESLPEKPQEINKKTESLVQAQPIQTSPIDLQFQSLQLQLNQQIQLMQLSLSMNPYMLLQQNQYLNQCLMQLQTQQMINSQGWQKPIQQTQPLLQEFGRIQEQRKYITPLQSSKCLDQKFDEGRTTLKDFI</sequence>
<proteinExistence type="predicted"/>
<dbReference type="Pfam" id="PF13518">
    <property type="entry name" value="HTH_28"/>
    <property type="match status" value="1"/>
</dbReference>
<evidence type="ECO:0000259" key="2">
    <source>
        <dbReference type="Pfam" id="PF13518"/>
    </source>
</evidence>
<feature type="region of interest" description="Disordered" evidence="1">
    <location>
        <begin position="61"/>
        <end position="83"/>
    </location>
</feature>
<evidence type="ECO:0000256" key="1">
    <source>
        <dbReference type="SAM" id="MobiDB-lite"/>
    </source>
</evidence>
<evidence type="ECO:0000313" key="4">
    <source>
        <dbReference type="Proteomes" id="UP000688137"/>
    </source>
</evidence>
<protein>
    <recommendedName>
        <fullName evidence="2">Insertion element IS150 protein InsJ-like helix-turn-helix domain-containing protein</fullName>
    </recommendedName>
</protein>
<dbReference type="OMA" id="YLNQCLM"/>
<accession>A0A8S1PW25</accession>
<feature type="compositionally biased region" description="Basic residues" evidence="1">
    <location>
        <begin position="64"/>
        <end position="74"/>
    </location>
</feature>
<dbReference type="EMBL" id="CAJJDM010000136">
    <property type="protein sequence ID" value="CAD8107272.1"/>
    <property type="molecule type" value="Genomic_DNA"/>
</dbReference>
<dbReference type="Proteomes" id="UP000688137">
    <property type="component" value="Unassembled WGS sequence"/>
</dbReference>
<organism evidence="3 4">
    <name type="scientific">Paramecium primaurelia</name>
    <dbReference type="NCBI Taxonomy" id="5886"/>
    <lineage>
        <taxon>Eukaryota</taxon>
        <taxon>Sar</taxon>
        <taxon>Alveolata</taxon>
        <taxon>Ciliophora</taxon>
        <taxon>Intramacronucleata</taxon>
        <taxon>Oligohymenophorea</taxon>
        <taxon>Peniculida</taxon>
        <taxon>Parameciidae</taxon>
        <taxon>Paramecium</taxon>
    </lineage>
</organism>
<comment type="caution">
    <text evidence="3">The sequence shown here is derived from an EMBL/GenBank/DDBJ whole genome shotgun (WGS) entry which is preliminary data.</text>
</comment>